<dbReference type="EC" id="2.7.13.3" evidence="2"/>
<dbReference type="InterPro" id="IPR036890">
    <property type="entry name" value="HATPase_C_sf"/>
</dbReference>
<dbReference type="InterPro" id="IPR005467">
    <property type="entry name" value="His_kinase_dom"/>
</dbReference>
<dbReference type="PROSITE" id="PS50109">
    <property type="entry name" value="HIS_KIN"/>
    <property type="match status" value="1"/>
</dbReference>
<keyword evidence="3 8" id="KW-0597">Phosphoprotein</keyword>
<dbReference type="InterPro" id="IPR004358">
    <property type="entry name" value="Sig_transdc_His_kin-like_C"/>
</dbReference>
<feature type="domain" description="Response regulatory" evidence="11">
    <location>
        <begin position="5"/>
        <end position="119"/>
    </location>
</feature>
<comment type="caution">
    <text evidence="12">The sequence shown here is derived from an EMBL/GenBank/DDBJ whole genome shotgun (WGS) entry which is preliminary data.</text>
</comment>
<dbReference type="Gene3D" id="3.30.450.20">
    <property type="entry name" value="PAS domain"/>
    <property type="match status" value="1"/>
</dbReference>
<evidence type="ECO:0000256" key="9">
    <source>
        <dbReference type="SAM" id="Coils"/>
    </source>
</evidence>
<feature type="coiled-coil region" evidence="9">
    <location>
        <begin position="120"/>
        <end position="151"/>
    </location>
</feature>
<reference evidence="12 13" key="1">
    <citation type="submission" date="2022-06" db="EMBL/GenBank/DDBJ databases">
        <title>Mesorhizobium sp. strain RP14 Genome sequencing and assembly.</title>
        <authorList>
            <person name="Kim I."/>
        </authorList>
    </citation>
    <scope>NUCLEOTIDE SEQUENCE [LARGE SCALE GENOMIC DNA]</scope>
    <source>
        <strain evidence="13">RP14(2022)</strain>
    </source>
</reference>
<name>A0ABT1C8W8_9HYPH</name>
<dbReference type="PROSITE" id="PS50110">
    <property type="entry name" value="RESPONSE_REGULATORY"/>
    <property type="match status" value="1"/>
</dbReference>
<dbReference type="SUPFAM" id="SSF52172">
    <property type="entry name" value="CheY-like"/>
    <property type="match status" value="1"/>
</dbReference>
<evidence type="ECO:0000256" key="3">
    <source>
        <dbReference type="ARBA" id="ARBA00022553"/>
    </source>
</evidence>
<feature type="modified residue" description="4-aspartylphosphate" evidence="8">
    <location>
        <position position="54"/>
    </location>
</feature>
<dbReference type="PANTHER" id="PTHR41523">
    <property type="entry name" value="TWO-COMPONENT SYSTEM SENSOR PROTEIN"/>
    <property type="match status" value="1"/>
</dbReference>
<keyword evidence="6" id="KW-0418">Kinase</keyword>
<dbReference type="CDD" id="cd00156">
    <property type="entry name" value="REC"/>
    <property type="match status" value="1"/>
</dbReference>
<dbReference type="Gene3D" id="3.30.565.10">
    <property type="entry name" value="Histidine kinase-like ATPase, C-terminal domain"/>
    <property type="match status" value="1"/>
</dbReference>
<dbReference type="SMART" id="SM00387">
    <property type="entry name" value="HATPase_c"/>
    <property type="match status" value="1"/>
</dbReference>
<evidence type="ECO:0000259" key="10">
    <source>
        <dbReference type="PROSITE" id="PS50109"/>
    </source>
</evidence>
<accession>A0ABT1C8W8</accession>
<evidence type="ECO:0000256" key="7">
    <source>
        <dbReference type="ARBA" id="ARBA00022840"/>
    </source>
</evidence>
<dbReference type="PRINTS" id="PR00344">
    <property type="entry name" value="BCTRLSENSOR"/>
</dbReference>
<keyword evidence="9" id="KW-0175">Coiled coil</keyword>
<dbReference type="InterPro" id="IPR011495">
    <property type="entry name" value="Sig_transdc_His_kin_sub2_dim/P"/>
</dbReference>
<evidence type="ECO:0000313" key="13">
    <source>
        <dbReference type="Proteomes" id="UP001205906"/>
    </source>
</evidence>
<dbReference type="SUPFAM" id="SSF55874">
    <property type="entry name" value="ATPase domain of HSP90 chaperone/DNA topoisomerase II/histidine kinase"/>
    <property type="match status" value="1"/>
</dbReference>
<sequence>MASARVLYIDDDPGLARLVRRSLEAAGYAMEHAVSGEDGLARLAEEGIDAVALDHHLPGQSGLDVLQAIRAHENAPPVIYVTGSEDTRIAVAALKAGAADYVLKDVAGHFRELLVEAIAAALQSERLRRAKEEADRAVREARDRAEMLLKEVNHRVANSLSLVASLTRLQMNAVEDPAAKAALAETQARISAVAGVHRRLYTSADVKAVDIQAYLESLIEELEVTMRMEGRSHTIRLQSDAMLIDTDKAVSIGVIVTELVTNAFKYAYPDGSRGEIRVRIAAQDKTVELSVEDEGIGWQGDGPVSGTGLGTRIVQAMARNLQSSLVFEKPAKGTRAQISFPL</sequence>
<protein>
    <recommendedName>
        <fullName evidence="2">histidine kinase</fullName>
        <ecNumber evidence="2">2.7.13.3</ecNumber>
    </recommendedName>
</protein>
<dbReference type="Gene3D" id="3.40.50.2300">
    <property type="match status" value="1"/>
</dbReference>
<feature type="domain" description="Histidine kinase" evidence="10">
    <location>
        <begin position="151"/>
        <end position="342"/>
    </location>
</feature>
<dbReference type="InterPro" id="IPR003594">
    <property type="entry name" value="HATPase_dom"/>
</dbReference>
<dbReference type="InterPro" id="IPR011006">
    <property type="entry name" value="CheY-like_superfamily"/>
</dbReference>
<keyword evidence="7" id="KW-0067">ATP-binding</keyword>
<dbReference type="Proteomes" id="UP001205906">
    <property type="component" value="Unassembled WGS sequence"/>
</dbReference>
<dbReference type="InterPro" id="IPR001789">
    <property type="entry name" value="Sig_transdc_resp-reg_receiver"/>
</dbReference>
<evidence type="ECO:0000256" key="4">
    <source>
        <dbReference type="ARBA" id="ARBA00022679"/>
    </source>
</evidence>
<evidence type="ECO:0000256" key="8">
    <source>
        <dbReference type="PROSITE-ProRule" id="PRU00169"/>
    </source>
</evidence>
<dbReference type="EMBL" id="JAMXQS010000007">
    <property type="protein sequence ID" value="MCO6051264.1"/>
    <property type="molecule type" value="Genomic_DNA"/>
</dbReference>
<dbReference type="Pfam" id="PF02518">
    <property type="entry name" value="HATPase_c"/>
    <property type="match status" value="1"/>
</dbReference>
<keyword evidence="5" id="KW-0547">Nucleotide-binding</keyword>
<dbReference type="Pfam" id="PF07568">
    <property type="entry name" value="HisKA_2"/>
    <property type="match status" value="1"/>
</dbReference>
<evidence type="ECO:0000313" key="12">
    <source>
        <dbReference type="EMBL" id="MCO6051264.1"/>
    </source>
</evidence>
<organism evidence="12 13">
    <name type="scientific">Mesorhizobium liriopis</name>
    <dbReference type="NCBI Taxonomy" id="2953882"/>
    <lineage>
        <taxon>Bacteria</taxon>
        <taxon>Pseudomonadati</taxon>
        <taxon>Pseudomonadota</taxon>
        <taxon>Alphaproteobacteria</taxon>
        <taxon>Hyphomicrobiales</taxon>
        <taxon>Phyllobacteriaceae</taxon>
        <taxon>Mesorhizobium</taxon>
    </lineage>
</organism>
<dbReference type="PANTHER" id="PTHR41523:SF8">
    <property type="entry name" value="ETHYLENE RESPONSE SENSOR PROTEIN"/>
    <property type="match status" value="1"/>
</dbReference>
<evidence type="ECO:0000256" key="1">
    <source>
        <dbReference type="ARBA" id="ARBA00000085"/>
    </source>
</evidence>
<dbReference type="SMART" id="SM00448">
    <property type="entry name" value="REC"/>
    <property type="match status" value="1"/>
</dbReference>
<dbReference type="RefSeq" id="WP_252820625.1">
    <property type="nucleotide sequence ID" value="NZ_JAMXQS010000007.1"/>
</dbReference>
<comment type="catalytic activity">
    <reaction evidence="1">
        <text>ATP + protein L-histidine = ADP + protein N-phospho-L-histidine.</text>
        <dbReference type="EC" id="2.7.13.3"/>
    </reaction>
</comment>
<evidence type="ECO:0000256" key="6">
    <source>
        <dbReference type="ARBA" id="ARBA00022777"/>
    </source>
</evidence>
<evidence type="ECO:0000256" key="5">
    <source>
        <dbReference type="ARBA" id="ARBA00022741"/>
    </source>
</evidence>
<keyword evidence="4" id="KW-0808">Transferase</keyword>
<evidence type="ECO:0000256" key="2">
    <source>
        <dbReference type="ARBA" id="ARBA00012438"/>
    </source>
</evidence>
<dbReference type="Pfam" id="PF00072">
    <property type="entry name" value="Response_reg"/>
    <property type="match status" value="1"/>
</dbReference>
<proteinExistence type="predicted"/>
<gene>
    <name evidence="12" type="ORF">NGM99_15880</name>
</gene>
<evidence type="ECO:0000259" key="11">
    <source>
        <dbReference type="PROSITE" id="PS50110"/>
    </source>
</evidence>
<keyword evidence="13" id="KW-1185">Reference proteome</keyword>